<evidence type="ECO:0000313" key="3">
    <source>
        <dbReference type="EMBL" id="KAH8034567.1"/>
    </source>
</evidence>
<feature type="region of interest" description="Disordered" evidence="1">
    <location>
        <begin position="55"/>
        <end position="87"/>
    </location>
</feature>
<proteinExistence type="predicted"/>
<keyword evidence="2" id="KW-0732">Signal</keyword>
<sequence length="87" mass="9215">MSVLCLSCSLCPSTFALFTVDSDADHGSAVYSSAPPSIVELGSRKRKAVRMPNLQRWAMDSENSKSTASARGASVPSFRASNTADDD</sequence>
<organism evidence="3 4">
    <name type="scientific">Rhipicephalus microplus</name>
    <name type="common">Cattle tick</name>
    <name type="synonym">Boophilus microplus</name>
    <dbReference type="NCBI Taxonomy" id="6941"/>
    <lineage>
        <taxon>Eukaryota</taxon>
        <taxon>Metazoa</taxon>
        <taxon>Ecdysozoa</taxon>
        <taxon>Arthropoda</taxon>
        <taxon>Chelicerata</taxon>
        <taxon>Arachnida</taxon>
        <taxon>Acari</taxon>
        <taxon>Parasitiformes</taxon>
        <taxon>Ixodida</taxon>
        <taxon>Ixodoidea</taxon>
        <taxon>Ixodidae</taxon>
        <taxon>Rhipicephalinae</taxon>
        <taxon>Rhipicephalus</taxon>
        <taxon>Boophilus</taxon>
    </lineage>
</organism>
<gene>
    <name evidence="3" type="ORF">HPB51_025718</name>
</gene>
<protein>
    <recommendedName>
        <fullName evidence="5">Secreted protein</fullName>
    </recommendedName>
</protein>
<evidence type="ECO:0008006" key="5">
    <source>
        <dbReference type="Google" id="ProtNLM"/>
    </source>
</evidence>
<accession>A0A9J6EJX4</accession>
<feature type="signal peptide" evidence="2">
    <location>
        <begin position="1"/>
        <end position="16"/>
    </location>
</feature>
<dbReference type="AlphaFoldDB" id="A0A9J6EJX4"/>
<name>A0A9J6EJX4_RHIMP</name>
<evidence type="ECO:0000313" key="4">
    <source>
        <dbReference type="Proteomes" id="UP000821866"/>
    </source>
</evidence>
<evidence type="ECO:0000256" key="2">
    <source>
        <dbReference type="SAM" id="SignalP"/>
    </source>
</evidence>
<reference evidence="3" key="1">
    <citation type="journal article" date="2020" name="Cell">
        <title>Large-Scale Comparative Analyses of Tick Genomes Elucidate Their Genetic Diversity and Vector Capacities.</title>
        <authorList>
            <consortium name="Tick Genome and Microbiome Consortium (TIGMIC)"/>
            <person name="Jia N."/>
            <person name="Wang J."/>
            <person name="Shi W."/>
            <person name="Du L."/>
            <person name="Sun Y."/>
            <person name="Zhan W."/>
            <person name="Jiang J.F."/>
            <person name="Wang Q."/>
            <person name="Zhang B."/>
            <person name="Ji P."/>
            <person name="Bell-Sakyi L."/>
            <person name="Cui X.M."/>
            <person name="Yuan T.T."/>
            <person name="Jiang B.G."/>
            <person name="Yang W.F."/>
            <person name="Lam T.T."/>
            <person name="Chang Q.C."/>
            <person name="Ding S.J."/>
            <person name="Wang X.J."/>
            <person name="Zhu J.G."/>
            <person name="Ruan X.D."/>
            <person name="Zhao L."/>
            <person name="Wei J.T."/>
            <person name="Ye R.Z."/>
            <person name="Que T.C."/>
            <person name="Du C.H."/>
            <person name="Zhou Y.H."/>
            <person name="Cheng J.X."/>
            <person name="Dai P.F."/>
            <person name="Guo W.B."/>
            <person name="Han X.H."/>
            <person name="Huang E.J."/>
            <person name="Li L.F."/>
            <person name="Wei W."/>
            <person name="Gao Y.C."/>
            <person name="Liu J.Z."/>
            <person name="Shao H.Z."/>
            <person name="Wang X."/>
            <person name="Wang C.C."/>
            <person name="Yang T.C."/>
            <person name="Huo Q.B."/>
            <person name="Li W."/>
            <person name="Chen H.Y."/>
            <person name="Chen S.E."/>
            <person name="Zhou L.G."/>
            <person name="Ni X.B."/>
            <person name="Tian J.H."/>
            <person name="Sheng Y."/>
            <person name="Liu T."/>
            <person name="Pan Y.S."/>
            <person name="Xia L.Y."/>
            <person name="Li J."/>
            <person name="Zhao F."/>
            <person name="Cao W.C."/>
        </authorList>
    </citation>
    <scope>NUCLEOTIDE SEQUENCE</scope>
    <source>
        <strain evidence="3">Rmic-2018</strain>
    </source>
</reference>
<comment type="caution">
    <text evidence="3">The sequence shown here is derived from an EMBL/GenBank/DDBJ whole genome shotgun (WGS) entry which is preliminary data.</text>
</comment>
<evidence type="ECO:0000256" key="1">
    <source>
        <dbReference type="SAM" id="MobiDB-lite"/>
    </source>
</evidence>
<feature type="chain" id="PRO_5039922854" description="Secreted protein" evidence="2">
    <location>
        <begin position="17"/>
        <end position="87"/>
    </location>
</feature>
<dbReference type="Proteomes" id="UP000821866">
    <property type="component" value="Chromosome 2"/>
</dbReference>
<dbReference type="EMBL" id="JABSTU010000004">
    <property type="protein sequence ID" value="KAH8034567.1"/>
    <property type="molecule type" value="Genomic_DNA"/>
</dbReference>
<reference evidence="3" key="2">
    <citation type="submission" date="2021-09" db="EMBL/GenBank/DDBJ databases">
        <authorList>
            <person name="Jia N."/>
            <person name="Wang J."/>
            <person name="Shi W."/>
            <person name="Du L."/>
            <person name="Sun Y."/>
            <person name="Zhan W."/>
            <person name="Jiang J."/>
            <person name="Wang Q."/>
            <person name="Zhang B."/>
            <person name="Ji P."/>
            <person name="Sakyi L.B."/>
            <person name="Cui X."/>
            <person name="Yuan T."/>
            <person name="Jiang B."/>
            <person name="Yang W."/>
            <person name="Lam T.T.-Y."/>
            <person name="Chang Q."/>
            <person name="Ding S."/>
            <person name="Wang X."/>
            <person name="Zhu J."/>
            <person name="Ruan X."/>
            <person name="Zhao L."/>
            <person name="Wei J."/>
            <person name="Que T."/>
            <person name="Du C."/>
            <person name="Cheng J."/>
            <person name="Dai P."/>
            <person name="Han X."/>
            <person name="Huang E."/>
            <person name="Gao Y."/>
            <person name="Liu J."/>
            <person name="Shao H."/>
            <person name="Ye R."/>
            <person name="Li L."/>
            <person name="Wei W."/>
            <person name="Wang X."/>
            <person name="Wang C."/>
            <person name="Huo Q."/>
            <person name="Li W."/>
            <person name="Guo W."/>
            <person name="Chen H."/>
            <person name="Chen S."/>
            <person name="Zhou L."/>
            <person name="Zhou L."/>
            <person name="Ni X."/>
            <person name="Tian J."/>
            <person name="Zhou Y."/>
            <person name="Sheng Y."/>
            <person name="Liu T."/>
            <person name="Pan Y."/>
            <person name="Xia L."/>
            <person name="Li J."/>
            <person name="Zhao F."/>
            <person name="Cao W."/>
        </authorList>
    </citation>
    <scope>NUCLEOTIDE SEQUENCE</scope>
    <source>
        <strain evidence="3">Rmic-2018</strain>
        <tissue evidence="3">Larvae</tissue>
    </source>
</reference>
<keyword evidence="4" id="KW-1185">Reference proteome</keyword>